<dbReference type="RefSeq" id="WP_092475351.1">
    <property type="nucleotide sequence ID" value="NZ_FOOX01000025.1"/>
</dbReference>
<keyword evidence="2" id="KW-1185">Reference proteome</keyword>
<protein>
    <submittedName>
        <fullName evidence="1">Uncharacterized protein</fullName>
    </submittedName>
</protein>
<dbReference type="OrthoDB" id="1786588at2"/>
<dbReference type="AlphaFoldDB" id="A0A1I2Z6T8"/>
<evidence type="ECO:0000313" key="1">
    <source>
        <dbReference type="EMBL" id="SFH33577.1"/>
    </source>
</evidence>
<proteinExistence type="predicted"/>
<sequence length="128" mass="14246">MPNQKTMEIFMRLLKITTGNKACFKDNLDRVGKLYLPLPLLDKMNISDEITVQLAPGKKDLPASGYVTKVVFQKTTTNKIRFVEDITERGELVQIYISKSILEDMGLQDNLAVRVISAAETGGATVAR</sequence>
<reference evidence="2" key="1">
    <citation type="submission" date="2016-10" db="EMBL/GenBank/DDBJ databases">
        <authorList>
            <person name="Varghese N."/>
            <person name="Submissions S."/>
        </authorList>
    </citation>
    <scope>NUCLEOTIDE SEQUENCE [LARGE SCALE GENOMIC DNA]</scope>
    <source>
        <strain evidence="2">DSM 17038</strain>
    </source>
</reference>
<dbReference type="Proteomes" id="UP000199337">
    <property type="component" value="Unassembled WGS sequence"/>
</dbReference>
<name>A0A1I2Z6T8_9FIRM</name>
<gene>
    <name evidence="1" type="ORF">SAMN05660649_04786</name>
</gene>
<evidence type="ECO:0000313" key="2">
    <source>
        <dbReference type="Proteomes" id="UP000199337"/>
    </source>
</evidence>
<dbReference type="STRING" id="341036.SAMN05660649_04786"/>
<dbReference type="EMBL" id="FOOX01000025">
    <property type="protein sequence ID" value="SFH33577.1"/>
    <property type="molecule type" value="Genomic_DNA"/>
</dbReference>
<organism evidence="1 2">
    <name type="scientific">Desulfotruncus arcticus DSM 17038</name>
    <dbReference type="NCBI Taxonomy" id="1121424"/>
    <lineage>
        <taxon>Bacteria</taxon>
        <taxon>Bacillati</taxon>
        <taxon>Bacillota</taxon>
        <taxon>Clostridia</taxon>
        <taxon>Eubacteriales</taxon>
        <taxon>Desulfallaceae</taxon>
        <taxon>Desulfotruncus</taxon>
    </lineage>
</organism>
<accession>A0A1I2Z6T8</accession>